<keyword evidence="2" id="KW-1185">Reference proteome</keyword>
<protein>
    <submittedName>
        <fullName evidence="1">Uncharacterized protein</fullName>
    </submittedName>
</protein>
<name>A0ABX0GZ41_9ACTN</name>
<reference evidence="1 2" key="1">
    <citation type="submission" date="2020-03" db="EMBL/GenBank/DDBJ databases">
        <title>Two novel Motilibacter sp.</title>
        <authorList>
            <person name="Liu S."/>
        </authorList>
    </citation>
    <scope>NUCLEOTIDE SEQUENCE [LARGE SCALE GENOMIC DNA]</scope>
    <source>
        <strain evidence="1 2">E257</strain>
    </source>
</reference>
<dbReference type="Proteomes" id="UP000800981">
    <property type="component" value="Unassembled WGS sequence"/>
</dbReference>
<proteinExistence type="predicted"/>
<dbReference type="RefSeq" id="WP_166283759.1">
    <property type="nucleotide sequence ID" value="NZ_JAANNP010000028.1"/>
</dbReference>
<organism evidence="1 2">
    <name type="scientific">Motilibacter deserti</name>
    <dbReference type="NCBI Taxonomy" id="2714956"/>
    <lineage>
        <taxon>Bacteria</taxon>
        <taxon>Bacillati</taxon>
        <taxon>Actinomycetota</taxon>
        <taxon>Actinomycetes</taxon>
        <taxon>Motilibacterales</taxon>
        <taxon>Motilibacteraceae</taxon>
        <taxon>Motilibacter</taxon>
    </lineage>
</organism>
<evidence type="ECO:0000313" key="2">
    <source>
        <dbReference type="Proteomes" id="UP000800981"/>
    </source>
</evidence>
<accession>A0ABX0GZ41</accession>
<gene>
    <name evidence="1" type="ORF">G9H71_16570</name>
</gene>
<comment type="caution">
    <text evidence="1">The sequence shown here is derived from an EMBL/GenBank/DDBJ whole genome shotgun (WGS) entry which is preliminary data.</text>
</comment>
<evidence type="ECO:0000313" key="1">
    <source>
        <dbReference type="EMBL" id="NHC15396.1"/>
    </source>
</evidence>
<dbReference type="EMBL" id="JAANNP010000028">
    <property type="protein sequence ID" value="NHC15396.1"/>
    <property type="molecule type" value="Genomic_DNA"/>
</dbReference>
<sequence length="53" mass="5778">MRSHEVEKHPVAWPTCHCEACWNDYVCPPALTKLLRYGLAGAAAVAGALWAVL</sequence>